<dbReference type="GO" id="GO:0004521">
    <property type="term" value="F:RNA endonuclease activity"/>
    <property type="evidence" value="ECO:0007669"/>
    <property type="project" value="TreeGrafter"/>
</dbReference>
<reference evidence="2" key="1">
    <citation type="journal article" date="2014" name="Front. Microbiol.">
        <title>High frequency of phylogenetically diverse reductive dehalogenase-homologous genes in deep subseafloor sedimentary metagenomes.</title>
        <authorList>
            <person name="Kawai M."/>
            <person name="Futagami T."/>
            <person name="Toyoda A."/>
            <person name="Takaki Y."/>
            <person name="Nishi S."/>
            <person name="Hori S."/>
            <person name="Arai W."/>
            <person name="Tsubouchi T."/>
            <person name="Morono Y."/>
            <person name="Uchiyama I."/>
            <person name="Ito T."/>
            <person name="Fujiyama A."/>
            <person name="Inagaki F."/>
            <person name="Takami H."/>
        </authorList>
    </citation>
    <scope>NUCLEOTIDE SEQUENCE</scope>
    <source>
        <strain evidence="2">Expedition CK06-06</strain>
    </source>
</reference>
<dbReference type="EMBL" id="BARW01020620">
    <property type="protein sequence ID" value="GAI93759.1"/>
    <property type="molecule type" value="Genomic_DNA"/>
</dbReference>
<dbReference type="Pfam" id="PF00753">
    <property type="entry name" value="Lactamase_B"/>
    <property type="match status" value="1"/>
</dbReference>
<dbReference type="PANTHER" id="PTHR11203">
    <property type="entry name" value="CLEAVAGE AND POLYADENYLATION SPECIFICITY FACTOR FAMILY MEMBER"/>
    <property type="match status" value="1"/>
</dbReference>
<dbReference type="SUPFAM" id="SSF56281">
    <property type="entry name" value="Metallo-hydrolase/oxidoreductase"/>
    <property type="match status" value="1"/>
</dbReference>
<name>X1UN26_9ZZZZ</name>
<dbReference type="InterPro" id="IPR050698">
    <property type="entry name" value="MBL"/>
</dbReference>
<dbReference type="AlphaFoldDB" id="X1UN26"/>
<accession>X1UN26</accession>
<proteinExistence type="predicted"/>
<dbReference type="CDD" id="cd16295">
    <property type="entry name" value="TTHA0252-CPSF-like_MBL-fold"/>
    <property type="match status" value="1"/>
</dbReference>
<dbReference type="InterPro" id="IPR001279">
    <property type="entry name" value="Metallo-B-lactamas"/>
</dbReference>
<dbReference type="PANTHER" id="PTHR11203:SF37">
    <property type="entry name" value="INTEGRATOR COMPLEX SUBUNIT 11"/>
    <property type="match status" value="1"/>
</dbReference>
<comment type="caution">
    <text evidence="2">The sequence shown here is derived from an EMBL/GenBank/DDBJ whole genome shotgun (WGS) entry which is preliminary data.</text>
</comment>
<protein>
    <recommendedName>
        <fullName evidence="1">Metallo-beta-lactamase domain-containing protein</fullName>
    </recommendedName>
</protein>
<gene>
    <name evidence="2" type="ORF">S12H4_34805</name>
</gene>
<organism evidence="2">
    <name type="scientific">marine sediment metagenome</name>
    <dbReference type="NCBI Taxonomy" id="412755"/>
    <lineage>
        <taxon>unclassified sequences</taxon>
        <taxon>metagenomes</taxon>
        <taxon>ecological metagenomes</taxon>
    </lineage>
</organism>
<dbReference type="Gene3D" id="3.60.15.10">
    <property type="entry name" value="Ribonuclease Z/Hydroxyacylglutathione hydrolase-like"/>
    <property type="match status" value="1"/>
</dbReference>
<evidence type="ECO:0000259" key="1">
    <source>
        <dbReference type="Pfam" id="PF00753"/>
    </source>
</evidence>
<sequence>MKISFLGAAKIVTGSNFLIETKNAKFLIDCGLFQGSKSINRMNYEPFSFNPKEIDFMVLSHAHIDHSGRIPKLTKKGFKGNIYATKATTDLCSIMLPDSGYIQEMENKWDNRKRRRSGRKLREPLYTVKEAEESLKYFKSVLYNQKIKRWGSMDRAISLKARVGP</sequence>
<feature type="domain" description="Metallo-beta-lactamase" evidence="1">
    <location>
        <begin position="14"/>
        <end position="85"/>
    </location>
</feature>
<evidence type="ECO:0000313" key="2">
    <source>
        <dbReference type="EMBL" id="GAI93759.1"/>
    </source>
</evidence>
<dbReference type="InterPro" id="IPR036866">
    <property type="entry name" value="RibonucZ/Hydroxyglut_hydro"/>
</dbReference>